<dbReference type="KEGG" id="piv:NCTC13079_00040"/>
<accession>A0A3S4YJQ4</accession>
<dbReference type="Proteomes" id="UP000269544">
    <property type="component" value="Chromosome"/>
</dbReference>
<dbReference type="EMBL" id="LR134523">
    <property type="protein sequence ID" value="VEJ34214.1"/>
    <property type="molecule type" value="Genomic_DNA"/>
</dbReference>
<reference evidence="2 3" key="1">
    <citation type="submission" date="2018-12" db="EMBL/GenBank/DDBJ databases">
        <authorList>
            <consortium name="Pathogen Informatics"/>
        </authorList>
    </citation>
    <scope>NUCLEOTIDE SEQUENCE [LARGE SCALE GENOMIC DNA]</scope>
    <source>
        <strain evidence="2 3">NCTC13079</strain>
    </source>
</reference>
<proteinExistence type="predicted"/>
<dbReference type="Pfam" id="PF12655">
    <property type="entry name" value="CDIF630_02480-like"/>
    <property type="match status" value="1"/>
</dbReference>
<dbReference type="InterPro" id="IPR024209">
    <property type="entry name" value="CDIF630_02480-like"/>
</dbReference>
<gene>
    <name evidence="2" type="ORF">NCTC13079_00040</name>
</gene>
<feature type="region of interest" description="Disordered" evidence="1">
    <location>
        <begin position="1"/>
        <end position="60"/>
    </location>
</feature>
<feature type="compositionally biased region" description="Basic and acidic residues" evidence="1">
    <location>
        <begin position="32"/>
        <end position="60"/>
    </location>
</feature>
<dbReference type="OrthoDB" id="1707997at2"/>
<sequence length="60" mass="6746">MSEQKAKEAKSRREQENQNPDAPASDVYGNLEGKDPETGVEKPTEDAVEKSREWVNENAK</sequence>
<organism evidence="2 3">
    <name type="scientific">Aedoeadaptatus ivorii</name>
    <dbReference type="NCBI Taxonomy" id="54006"/>
    <lineage>
        <taxon>Bacteria</taxon>
        <taxon>Bacillati</taxon>
        <taxon>Bacillota</taxon>
        <taxon>Tissierellia</taxon>
        <taxon>Tissierellales</taxon>
        <taxon>Peptoniphilaceae</taxon>
        <taxon>Aedoeadaptatus</taxon>
    </lineage>
</organism>
<dbReference type="RefSeq" id="WP_126464528.1">
    <property type="nucleotide sequence ID" value="NZ_JAUSWF010000005.1"/>
</dbReference>
<evidence type="ECO:0000313" key="2">
    <source>
        <dbReference type="EMBL" id="VEJ34214.1"/>
    </source>
</evidence>
<protein>
    <submittedName>
        <fullName evidence="2">Uncharacterized protein</fullName>
    </submittedName>
</protein>
<name>A0A3S4YJQ4_9FIRM</name>
<evidence type="ECO:0000256" key="1">
    <source>
        <dbReference type="SAM" id="MobiDB-lite"/>
    </source>
</evidence>
<keyword evidence="3" id="KW-1185">Reference proteome</keyword>
<feature type="compositionally biased region" description="Basic and acidic residues" evidence="1">
    <location>
        <begin position="1"/>
        <end position="16"/>
    </location>
</feature>
<evidence type="ECO:0000313" key="3">
    <source>
        <dbReference type="Proteomes" id="UP000269544"/>
    </source>
</evidence>
<dbReference type="AlphaFoldDB" id="A0A3S4YJQ4"/>